<dbReference type="PaxDb" id="4113-PGSC0003DMT400093125"/>
<keyword evidence="2" id="KW-1185">Reference proteome</keyword>
<protein>
    <submittedName>
        <fullName evidence="1">Uncharacterized protein</fullName>
    </submittedName>
</protein>
<name>M1DRA9_SOLTU</name>
<dbReference type="Gramene" id="PGSC0003DMT400093125">
    <property type="protein sequence ID" value="PGSC0003DMT400093125"/>
    <property type="gene ID" value="PGSC0003DMG400042696"/>
</dbReference>
<organism evidence="1 2">
    <name type="scientific">Solanum tuberosum</name>
    <name type="common">Potato</name>
    <dbReference type="NCBI Taxonomy" id="4113"/>
    <lineage>
        <taxon>Eukaryota</taxon>
        <taxon>Viridiplantae</taxon>
        <taxon>Streptophyta</taxon>
        <taxon>Embryophyta</taxon>
        <taxon>Tracheophyta</taxon>
        <taxon>Spermatophyta</taxon>
        <taxon>Magnoliopsida</taxon>
        <taxon>eudicotyledons</taxon>
        <taxon>Gunneridae</taxon>
        <taxon>Pentapetalae</taxon>
        <taxon>asterids</taxon>
        <taxon>lamiids</taxon>
        <taxon>Solanales</taxon>
        <taxon>Solanaceae</taxon>
        <taxon>Solanoideae</taxon>
        <taxon>Solaneae</taxon>
        <taxon>Solanum</taxon>
    </lineage>
</organism>
<proteinExistence type="predicted"/>
<reference evidence="2" key="1">
    <citation type="journal article" date="2011" name="Nature">
        <title>Genome sequence and analysis of the tuber crop potato.</title>
        <authorList>
            <consortium name="The Potato Genome Sequencing Consortium"/>
        </authorList>
    </citation>
    <scope>NUCLEOTIDE SEQUENCE [LARGE SCALE GENOMIC DNA]</scope>
    <source>
        <strain evidence="2">cv. DM1-3 516 R44</strain>
    </source>
</reference>
<evidence type="ECO:0000313" key="1">
    <source>
        <dbReference type="EnsemblPlants" id="PGSC0003DMT400093125"/>
    </source>
</evidence>
<evidence type="ECO:0000313" key="2">
    <source>
        <dbReference type="Proteomes" id="UP000011115"/>
    </source>
</evidence>
<dbReference type="AlphaFoldDB" id="M1DRA9"/>
<dbReference type="EnsemblPlants" id="PGSC0003DMT400093125">
    <property type="protein sequence ID" value="PGSC0003DMT400093125"/>
    <property type="gene ID" value="PGSC0003DMG400042696"/>
</dbReference>
<dbReference type="InParanoid" id="M1DRA9"/>
<dbReference type="HOGENOM" id="CLU_1252535_0_0_1"/>
<accession>M1DRA9</accession>
<sequence length="221" mass="24337">MSHLLAKISQDSCHPIALVPLEQLLNGGHSMKAPCQHPTLLSNDPGHLPWVLGIPCAMTSEKEAEVTLELESKCDSPAGGSGGASGGLRDVLVLTGLMDHAFGWGNRLRLALPRVHGCLFWCHGTCGRLLVLEEHKRTQEIFLEQHSDLDKKNKKILGSSYFCDPQWGPTVPRWSDEPWVPSVGQRVKYKVSDVGTTDVQNGLLMERRTVIHVVVRNLAIL</sequence>
<reference evidence="1" key="2">
    <citation type="submission" date="2015-06" db="UniProtKB">
        <authorList>
            <consortium name="EnsemblPlants"/>
        </authorList>
    </citation>
    <scope>IDENTIFICATION</scope>
    <source>
        <strain evidence="1">DM1-3 516 R44</strain>
    </source>
</reference>
<dbReference type="Proteomes" id="UP000011115">
    <property type="component" value="Unassembled WGS sequence"/>
</dbReference>